<dbReference type="AlphaFoldDB" id="A0AAV7PGS7"/>
<evidence type="ECO:0000256" key="1">
    <source>
        <dbReference type="SAM" id="MobiDB-lite"/>
    </source>
</evidence>
<keyword evidence="4" id="KW-1185">Reference proteome</keyword>
<evidence type="ECO:0000313" key="3">
    <source>
        <dbReference type="EMBL" id="KAJ1126384.1"/>
    </source>
</evidence>
<dbReference type="Proteomes" id="UP001066276">
    <property type="component" value="Chromosome 7"/>
</dbReference>
<proteinExistence type="predicted"/>
<sequence length="204" mass="22653">MIHFGPMLRRAAAILLACYRVLTKCPVLWERGSRRDAPGVRAIPPCFSQVFGLSAPVFELSRATVQRLPPSWFLDVVGARPCSPPQPLFFSRQSLLRVYRAGLRSLGPILPIIFGVWKCYYFGRAPFTAPERRAKRAASSAAGHAPTVAVVACRRQRVRIRMDVLLRPVVLILAVSYHVSGRAYNSAPPTAAHRTLPGKESMYN</sequence>
<feature type="chain" id="PRO_5043698067" description="Secreted protein" evidence="2">
    <location>
        <begin position="24"/>
        <end position="204"/>
    </location>
</feature>
<comment type="caution">
    <text evidence="3">The sequence shown here is derived from an EMBL/GenBank/DDBJ whole genome shotgun (WGS) entry which is preliminary data.</text>
</comment>
<reference evidence="3" key="1">
    <citation type="journal article" date="2022" name="bioRxiv">
        <title>Sequencing and chromosome-scale assembly of the giantPleurodeles waltlgenome.</title>
        <authorList>
            <person name="Brown T."/>
            <person name="Elewa A."/>
            <person name="Iarovenko S."/>
            <person name="Subramanian E."/>
            <person name="Araus A.J."/>
            <person name="Petzold A."/>
            <person name="Susuki M."/>
            <person name="Suzuki K.-i.T."/>
            <person name="Hayashi T."/>
            <person name="Toyoda A."/>
            <person name="Oliveira C."/>
            <person name="Osipova E."/>
            <person name="Leigh N.D."/>
            <person name="Simon A."/>
            <person name="Yun M.H."/>
        </authorList>
    </citation>
    <scope>NUCLEOTIDE SEQUENCE</scope>
    <source>
        <strain evidence="3">20211129_DDA</strain>
        <tissue evidence="3">Liver</tissue>
    </source>
</reference>
<accession>A0AAV7PGS7</accession>
<dbReference type="EMBL" id="JANPWB010000011">
    <property type="protein sequence ID" value="KAJ1126384.1"/>
    <property type="molecule type" value="Genomic_DNA"/>
</dbReference>
<feature type="region of interest" description="Disordered" evidence="1">
    <location>
        <begin position="185"/>
        <end position="204"/>
    </location>
</feature>
<evidence type="ECO:0000256" key="2">
    <source>
        <dbReference type="SAM" id="SignalP"/>
    </source>
</evidence>
<evidence type="ECO:0000313" key="4">
    <source>
        <dbReference type="Proteomes" id="UP001066276"/>
    </source>
</evidence>
<feature type="signal peptide" evidence="2">
    <location>
        <begin position="1"/>
        <end position="23"/>
    </location>
</feature>
<protein>
    <recommendedName>
        <fullName evidence="5">Secreted protein</fullName>
    </recommendedName>
</protein>
<gene>
    <name evidence="3" type="ORF">NDU88_004792</name>
</gene>
<keyword evidence="2" id="KW-0732">Signal</keyword>
<evidence type="ECO:0008006" key="5">
    <source>
        <dbReference type="Google" id="ProtNLM"/>
    </source>
</evidence>
<name>A0AAV7PGS7_PLEWA</name>
<organism evidence="3 4">
    <name type="scientific">Pleurodeles waltl</name>
    <name type="common">Iberian ribbed newt</name>
    <dbReference type="NCBI Taxonomy" id="8319"/>
    <lineage>
        <taxon>Eukaryota</taxon>
        <taxon>Metazoa</taxon>
        <taxon>Chordata</taxon>
        <taxon>Craniata</taxon>
        <taxon>Vertebrata</taxon>
        <taxon>Euteleostomi</taxon>
        <taxon>Amphibia</taxon>
        <taxon>Batrachia</taxon>
        <taxon>Caudata</taxon>
        <taxon>Salamandroidea</taxon>
        <taxon>Salamandridae</taxon>
        <taxon>Pleurodelinae</taxon>
        <taxon>Pleurodeles</taxon>
    </lineage>
</organism>